<keyword evidence="2" id="KW-0808">Transferase</keyword>
<organism evidence="2 3">
    <name type="scientific">Halorussus gelatinilyticus</name>
    <dbReference type="NCBI Taxonomy" id="2937524"/>
    <lineage>
        <taxon>Archaea</taxon>
        <taxon>Methanobacteriati</taxon>
        <taxon>Methanobacteriota</taxon>
        <taxon>Stenosarchaea group</taxon>
        <taxon>Halobacteria</taxon>
        <taxon>Halobacteriales</taxon>
        <taxon>Haladaptataceae</taxon>
        <taxon>Halorussus</taxon>
    </lineage>
</organism>
<protein>
    <submittedName>
        <fullName evidence="2">Class I SAM-dependent methyltransferase</fullName>
    </submittedName>
</protein>
<reference evidence="2" key="1">
    <citation type="submission" date="2022-04" db="EMBL/GenBank/DDBJ databases">
        <title>Diverse halophilic archaea isolated from saline environments.</title>
        <authorList>
            <person name="Cui H.-L."/>
        </authorList>
    </citation>
    <scope>NUCLEOTIDE SEQUENCE</scope>
    <source>
        <strain evidence="2">XZYJT40</strain>
    </source>
</reference>
<keyword evidence="3" id="KW-1185">Reference proteome</keyword>
<dbReference type="KEGG" id="haxz:M0R88_12925"/>
<dbReference type="GO" id="GO:0032259">
    <property type="term" value="P:methylation"/>
    <property type="evidence" value="ECO:0007669"/>
    <property type="project" value="UniProtKB-KW"/>
</dbReference>
<dbReference type="SUPFAM" id="SSF53335">
    <property type="entry name" value="S-adenosyl-L-methionine-dependent methyltransferases"/>
    <property type="match status" value="1"/>
</dbReference>
<gene>
    <name evidence="2" type="ORF">M0R88_12925</name>
</gene>
<dbReference type="Proteomes" id="UP000830434">
    <property type="component" value="Chromosome"/>
</dbReference>
<name>A0A8U0IGL1_9EURY</name>
<feature type="region of interest" description="Disordered" evidence="1">
    <location>
        <begin position="1"/>
        <end position="27"/>
    </location>
</feature>
<evidence type="ECO:0000256" key="1">
    <source>
        <dbReference type="SAM" id="MobiDB-lite"/>
    </source>
</evidence>
<dbReference type="EMBL" id="CP096658">
    <property type="protein sequence ID" value="UPV99423.1"/>
    <property type="molecule type" value="Genomic_DNA"/>
</dbReference>
<evidence type="ECO:0000313" key="2">
    <source>
        <dbReference type="EMBL" id="UPV99423.1"/>
    </source>
</evidence>
<dbReference type="AlphaFoldDB" id="A0A8U0IGL1"/>
<dbReference type="GO" id="GO:0008168">
    <property type="term" value="F:methyltransferase activity"/>
    <property type="evidence" value="ECO:0007669"/>
    <property type="project" value="UniProtKB-KW"/>
</dbReference>
<evidence type="ECO:0000313" key="3">
    <source>
        <dbReference type="Proteomes" id="UP000830434"/>
    </source>
</evidence>
<dbReference type="InterPro" id="IPR029063">
    <property type="entry name" value="SAM-dependent_MTases_sf"/>
</dbReference>
<accession>A0A8U0IGL1</accession>
<dbReference type="GeneID" id="72190774"/>
<dbReference type="Gene3D" id="3.40.50.150">
    <property type="entry name" value="Vaccinia Virus protein VP39"/>
    <property type="match status" value="1"/>
</dbReference>
<feature type="compositionally biased region" description="Basic and acidic residues" evidence="1">
    <location>
        <begin position="13"/>
        <end position="27"/>
    </location>
</feature>
<keyword evidence="2" id="KW-0489">Methyltransferase</keyword>
<proteinExistence type="predicted"/>
<sequence length="237" mass="26477">MADPFGRAVRDHHRGEREAPLIQRDGEQTREHPIEQFYFAEFTAEGETGRWLESHLDGPLVDLGAGAGRHALYFQEEFETVAIEVSENLVATMRDRGVADAREGDMFALREAFERDRFRSALAVGTQLGLAGSMDGLRRFLADLAYVTAPDGTAVVDCYDPARIEDGELLGYRPDPTPGLSARVMTFEYEGELGETLLFRLFGPDRVREAAVGTDWQVADVYYGDDGPHYRAALEKR</sequence>
<dbReference type="RefSeq" id="WP_248653916.1">
    <property type="nucleotide sequence ID" value="NZ_CP096658.1"/>
</dbReference>